<gene>
    <name evidence="2" type="ORF">DVS28_a1381</name>
</gene>
<keyword evidence="3" id="KW-1185">Reference proteome</keyword>
<proteinExistence type="predicted"/>
<organism evidence="2 3">
    <name type="scientific">Euzebya pacifica</name>
    <dbReference type="NCBI Taxonomy" id="1608957"/>
    <lineage>
        <taxon>Bacteria</taxon>
        <taxon>Bacillati</taxon>
        <taxon>Actinomycetota</taxon>
        <taxon>Nitriliruptoria</taxon>
        <taxon>Euzebyales</taxon>
    </lineage>
</organism>
<sequence length="159" mass="15583">MGMASRTWRTLAGLALLLGAGWAGTAVTAGLLLQAFSCATCDPDVAGLLSGTGVLLVILALGGLGLYLVVTAMVGRTDPRVGLMTATATAAVVPLGLLVVALDSSGLEPIVGPLVAMAIVLLVVAGLAAARTRRPGLRTVSAGAAAVLVLAVLGVLTAM</sequence>
<evidence type="ECO:0000313" key="2">
    <source>
        <dbReference type="EMBL" id="AXV06080.1"/>
    </source>
</evidence>
<dbReference type="AlphaFoldDB" id="A0A346XV33"/>
<keyword evidence="1" id="KW-0472">Membrane</keyword>
<dbReference type="Proteomes" id="UP000264006">
    <property type="component" value="Chromosome"/>
</dbReference>
<feature type="transmembrane region" description="Helical" evidence="1">
    <location>
        <begin position="110"/>
        <end position="130"/>
    </location>
</feature>
<accession>A0A346XV33</accession>
<keyword evidence="1" id="KW-1133">Transmembrane helix</keyword>
<feature type="transmembrane region" description="Helical" evidence="1">
    <location>
        <begin position="48"/>
        <end position="69"/>
    </location>
</feature>
<feature type="transmembrane region" description="Helical" evidence="1">
    <location>
        <begin position="137"/>
        <end position="158"/>
    </location>
</feature>
<evidence type="ECO:0000313" key="3">
    <source>
        <dbReference type="Proteomes" id="UP000264006"/>
    </source>
</evidence>
<name>A0A346XV33_9ACTN</name>
<protein>
    <submittedName>
        <fullName evidence="2">Uncharacterized protein</fullName>
    </submittedName>
</protein>
<dbReference type="KEGG" id="euz:DVS28_a1381"/>
<keyword evidence="1" id="KW-0812">Transmembrane</keyword>
<evidence type="ECO:0000256" key="1">
    <source>
        <dbReference type="SAM" id="Phobius"/>
    </source>
</evidence>
<dbReference type="EMBL" id="CP031165">
    <property type="protein sequence ID" value="AXV06080.1"/>
    <property type="molecule type" value="Genomic_DNA"/>
</dbReference>
<feature type="transmembrane region" description="Helical" evidence="1">
    <location>
        <begin position="81"/>
        <end position="104"/>
    </location>
</feature>
<reference evidence="2 3" key="1">
    <citation type="submission" date="2018-09" db="EMBL/GenBank/DDBJ databases">
        <title>Complete genome sequence of Euzebya sp. DY32-46 isolated from seawater of Pacific Ocean.</title>
        <authorList>
            <person name="Xu L."/>
            <person name="Wu Y.-H."/>
            <person name="Xu X.-W."/>
        </authorList>
    </citation>
    <scope>NUCLEOTIDE SEQUENCE [LARGE SCALE GENOMIC DNA]</scope>
    <source>
        <strain evidence="2 3">DY32-46</strain>
    </source>
</reference>